<dbReference type="InterPro" id="IPR052345">
    <property type="entry name" value="Rad_response_metalloprotease"/>
</dbReference>
<reference evidence="3" key="1">
    <citation type="submission" date="2019-04" db="EMBL/GenBank/DDBJ databases">
        <title>Evolution of Biomass-Degrading Anaerobic Consortia Revealed by Metagenomics.</title>
        <authorList>
            <person name="Peng X."/>
        </authorList>
    </citation>
    <scope>NUCLEOTIDE SEQUENCE</scope>
    <source>
        <strain evidence="3">SIG13</strain>
    </source>
</reference>
<dbReference type="Proteomes" id="UP000713479">
    <property type="component" value="Unassembled WGS sequence"/>
</dbReference>
<dbReference type="GO" id="GO:0003677">
    <property type="term" value="F:DNA binding"/>
    <property type="evidence" value="ECO:0007669"/>
    <property type="project" value="InterPro"/>
</dbReference>
<dbReference type="Pfam" id="PF06114">
    <property type="entry name" value="Peptidase_M78"/>
    <property type="match status" value="1"/>
</dbReference>
<dbReference type="InterPro" id="IPR010982">
    <property type="entry name" value="Lambda_DNA-bd_dom_sf"/>
</dbReference>
<protein>
    <submittedName>
        <fullName evidence="3">ImmA/IrrE family metallo-endopeptidase</fullName>
    </submittedName>
</protein>
<evidence type="ECO:0000259" key="2">
    <source>
        <dbReference type="Pfam" id="PF06114"/>
    </source>
</evidence>
<sequence>MSTEIVNVNTKWLKWARTSVKYEKDDVASKLNVNPEKITEWEETGELTHDELIALSDVYEVSPYTFFDGNDPVYDKEIPDFRTINSEKIKLTPEIMFELRRAKENRETLLNFEEDFDDFEFPLFSSYTLDSNNPLIVAKNIRNLLEMSRSNSHRKLDYWINLIESLGILVFEFYNIEPEQLRGYALYYDKLPIIGINHKESTNAKKFTLFHELAHLIMKKDGISNINEYTIINNDEAYCNKVAAEVLVPNKLFKNYIRDNSSYKKFRVEDIKGLSKIFNVSRQVIVRRALDLGFISRVDYNNRIKEFNEYINPPKKNNSNKNVNSKLQPKKDNKSKDSDKGLHNKAKIALRKNGNYFTSLLIKAYEEDLITDIDMALELKVSLEVMSKIISIMEKEDLYAFS</sequence>
<dbReference type="Gene3D" id="1.10.260.40">
    <property type="entry name" value="lambda repressor-like DNA-binding domains"/>
    <property type="match status" value="1"/>
</dbReference>
<dbReference type="InterPro" id="IPR010359">
    <property type="entry name" value="IrrE_HExxH"/>
</dbReference>
<gene>
    <name evidence="3" type="ORF">E7Z74_02675</name>
</gene>
<evidence type="ECO:0000256" key="1">
    <source>
        <dbReference type="SAM" id="MobiDB-lite"/>
    </source>
</evidence>
<dbReference type="Gene3D" id="1.10.10.2910">
    <property type="match status" value="1"/>
</dbReference>
<proteinExistence type="predicted"/>
<name>A0A8T3VQE7_9EURY</name>
<evidence type="ECO:0000313" key="4">
    <source>
        <dbReference type="Proteomes" id="UP000713479"/>
    </source>
</evidence>
<comment type="caution">
    <text evidence="3">The sequence shown here is derived from an EMBL/GenBank/DDBJ whole genome shotgun (WGS) entry which is preliminary data.</text>
</comment>
<dbReference type="PANTHER" id="PTHR43236:SF2">
    <property type="entry name" value="BLL0069 PROTEIN"/>
    <property type="match status" value="1"/>
</dbReference>
<feature type="compositionally biased region" description="Low complexity" evidence="1">
    <location>
        <begin position="312"/>
        <end position="326"/>
    </location>
</feature>
<dbReference type="EMBL" id="SUTF01000003">
    <property type="protein sequence ID" value="MBE6510165.1"/>
    <property type="molecule type" value="Genomic_DNA"/>
</dbReference>
<dbReference type="SUPFAM" id="SSF47413">
    <property type="entry name" value="lambda repressor-like DNA-binding domains"/>
    <property type="match status" value="1"/>
</dbReference>
<accession>A0A8T3VQE7</accession>
<feature type="compositionally biased region" description="Basic and acidic residues" evidence="1">
    <location>
        <begin position="329"/>
        <end position="342"/>
    </location>
</feature>
<evidence type="ECO:0000313" key="3">
    <source>
        <dbReference type="EMBL" id="MBE6510165.1"/>
    </source>
</evidence>
<feature type="region of interest" description="Disordered" evidence="1">
    <location>
        <begin position="311"/>
        <end position="343"/>
    </location>
</feature>
<feature type="domain" description="IrrE N-terminal-like" evidence="2">
    <location>
        <begin position="165"/>
        <end position="289"/>
    </location>
</feature>
<organism evidence="3 4">
    <name type="scientific">Methanobrevibacter millerae</name>
    <dbReference type="NCBI Taxonomy" id="230361"/>
    <lineage>
        <taxon>Archaea</taxon>
        <taxon>Methanobacteriati</taxon>
        <taxon>Methanobacteriota</taxon>
        <taxon>Methanomada group</taxon>
        <taxon>Methanobacteria</taxon>
        <taxon>Methanobacteriales</taxon>
        <taxon>Methanobacteriaceae</taxon>
        <taxon>Methanobrevibacter</taxon>
    </lineage>
</organism>
<dbReference type="PANTHER" id="PTHR43236">
    <property type="entry name" value="ANTITOXIN HIGA1"/>
    <property type="match status" value="1"/>
</dbReference>
<dbReference type="AlphaFoldDB" id="A0A8T3VQE7"/>